<dbReference type="InterPro" id="IPR043145">
    <property type="entry name" value="Znf_ZZ_sf"/>
</dbReference>
<dbReference type="Gene3D" id="2.60.40.10">
    <property type="entry name" value="Immunoglobulins"/>
    <property type="match status" value="1"/>
</dbReference>
<dbReference type="PROSITE" id="PS50135">
    <property type="entry name" value="ZF_ZZ_2"/>
    <property type="match status" value="1"/>
</dbReference>
<evidence type="ECO:0000313" key="8">
    <source>
        <dbReference type="Proteomes" id="UP000800035"/>
    </source>
</evidence>
<proteinExistence type="predicted"/>
<organism evidence="7 8">
    <name type="scientific">Byssothecium circinans</name>
    <dbReference type="NCBI Taxonomy" id="147558"/>
    <lineage>
        <taxon>Eukaryota</taxon>
        <taxon>Fungi</taxon>
        <taxon>Dikarya</taxon>
        <taxon>Ascomycota</taxon>
        <taxon>Pezizomycotina</taxon>
        <taxon>Dothideomycetes</taxon>
        <taxon>Pleosporomycetidae</taxon>
        <taxon>Pleosporales</taxon>
        <taxon>Massarineae</taxon>
        <taxon>Massarinaceae</taxon>
        <taxon>Byssothecium</taxon>
    </lineage>
</organism>
<evidence type="ECO:0000256" key="2">
    <source>
        <dbReference type="ARBA" id="ARBA00022771"/>
    </source>
</evidence>
<evidence type="ECO:0000256" key="3">
    <source>
        <dbReference type="ARBA" id="ARBA00022833"/>
    </source>
</evidence>
<dbReference type="EMBL" id="ML976987">
    <property type="protein sequence ID" value="KAF1958241.1"/>
    <property type="molecule type" value="Genomic_DNA"/>
</dbReference>
<keyword evidence="3" id="KW-0862">Zinc</keyword>
<dbReference type="CDD" id="cd14947">
    <property type="entry name" value="NBR1_like"/>
    <property type="match status" value="1"/>
</dbReference>
<dbReference type="GO" id="GO:0008270">
    <property type="term" value="F:zinc ion binding"/>
    <property type="evidence" value="ECO:0007669"/>
    <property type="project" value="UniProtKB-KW"/>
</dbReference>
<protein>
    <recommendedName>
        <fullName evidence="6">ZZ-type domain-containing protein</fullName>
    </recommendedName>
</protein>
<dbReference type="AlphaFoldDB" id="A0A6A5U024"/>
<dbReference type="CDD" id="cd02249">
    <property type="entry name" value="ZZ"/>
    <property type="match status" value="1"/>
</dbReference>
<evidence type="ECO:0000256" key="4">
    <source>
        <dbReference type="PROSITE-ProRule" id="PRU00228"/>
    </source>
</evidence>
<feature type="compositionally biased region" description="Polar residues" evidence="5">
    <location>
        <begin position="120"/>
        <end position="135"/>
    </location>
</feature>
<dbReference type="SMART" id="SM00291">
    <property type="entry name" value="ZnF_ZZ"/>
    <property type="match status" value="4"/>
</dbReference>
<dbReference type="PANTHER" id="PTHR20930:SF0">
    <property type="entry name" value="PROTEIN ILRUN"/>
    <property type="match status" value="1"/>
</dbReference>
<dbReference type="Pfam" id="PF16158">
    <property type="entry name" value="N_BRCA1_IG"/>
    <property type="match status" value="1"/>
</dbReference>
<dbReference type="Gene3D" id="3.30.60.90">
    <property type="match status" value="4"/>
</dbReference>
<dbReference type="PANTHER" id="PTHR20930">
    <property type="entry name" value="OVARIAN CARCINOMA ANTIGEN CA125-RELATED"/>
    <property type="match status" value="1"/>
</dbReference>
<evidence type="ECO:0000256" key="1">
    <source>
        <dbReference type="ARBA" id="ARBA00022723"/>
    </source>
</evidence>
<sequence length="980" mass="108623">MATNVPVTLDTLIVVKVQFQSDTRKFKIPLRDLGAHVLPEKLRQLLQVPASQPIVFERYSDSAGAYVTLDSNRPQVYKTLFRAAKAKLKLRLRASIPSQESAPAPIVPPAPAQDRPSPQPSSLHRMSTDTLTPQHNAPVAAPVIVRTPTMAEEKAEDKAAPGPVSPLVVKTADADIPDEAPVPRAFTTRQCFFSGLAASSSNSDLAIRPRLETLQSTWVVYCNNCNLPMEDEHYHCSICDNGDYDLCHACVDSGIHCPGTNHWMLKRFVKHGKVVNSTTERLGPKVKPESQPKPQAEKEMPGSFTEEKQPVEIIDLTSDVPTRTCNCCVQVLRETEFVTCTSCDDYDLCLECHLHNKHGHHPGHAFKAATTETAMPALADFLCNAGRNVRHSAVCDGCEKFIYGVRHKCLNCPDWDFCSECVKSSKFIHPGHRFVPIYEPLAEPISGGNRHYGIYCDGPLCKDKEKQSYIEGVRYKCAVCNDTDFCANCEAHPSNRHNHTHPLIKFKRPVRSVSVTTLNEDRDGTSITRVGDREPARRLSATESVAAVQTVVDVKPTTETQPKTTKEKIEIRNLLSEPVQEKISVLDLLSNPAEPKPVKTEPVAIPKPEASLDAHFVRDSIVDGSKIGAGQQFVQVWTLQNPGPVTWPSGCSVRHVGGDNMLNIDNTQPLSQSELAEASETNVVGRPVTPGEEVSFRVVMKAPARDGTAISYWRLKTAEGLPFGHRLWCDIQVVTPPVQPAPAAGPAEASSSTATITPYERFQQAKMERFRALRLAQSQAQSARFERAKAESERTGRMQDEALERLKKIGHSDETPTRLVEKIEREKLLRAQRVRKVAIDRLLESRRKEHEAYTALQQQEIQQQEIQQQEKTVEAPVTETAELPSFKEASVETKKELQSSGMIFPQLDKESPASSTHEAVTAQPSPRPEEPSAPASVAENSDEEFFEDAESVEIRSLSSDDGFMTDEEYDILDASDEEMP</sequence>
<dbReference type="InterPro" id="IPR013783">
    <property type="entry name" value="Ig-like_fold"/>
</dbReference>
<name>A0A6A5U024_9PLEO</name>
<feature type="domain" description="ZZ-type" evidence="6">
    <location>
        <begin position="390"/>
        <end position="442"/>
    </location>
</feature>
<feature type="compositionally biased region" description="Acidic residues" evidence="5">
    <location>
        <begin position="940"/>
        <end position="951"/>
    </location>
</feature>
<dbReference type="InterPro" id="IPR032350">
    <property type="entry name" value="Nbr1_FW"/>
</dbReference>
<feature type="region of interest" description="Disordered" evidence="5">
    <location>
        <begin position="279"/>
        <end position="305"/>
    </location>
</feature>
<feature type="compositionally biased region" description="Acidic residues" evidence="5">
    <location>
        <begin position="963"/>
        <end position="980"/>
    </location>
</feature>
<dbReference type="Proteomes" id="UP000800035">
    <property type="component" value="Unassembled WGS sequence"/>
</dbReference>
<keyword evidence="1" id="KW-0479">Metal-binding</keyword>
<evidence type="ECO:0000313" key="7">
    <source>
        <dbReference type="EMBL" id="KAF1958241.1"/>
    </source>
</evidence>
<dbReference type="CDD" id="cd02340">
    <property type="entry name" value="ZZ_NBR1_like"/>
    <property type="match status" value="2"/>
</dbReference>
<dbReference type="SUPFAM" id="SSF57850">
    <property type="entry name" value="RING/U-box"/>
    <property type="match status" value="4"/>
</dbReference>
<feature type="region of interest" description="Disordered" evidence="5">
    <location>
        <begin position="867"/>
        <end position="980"/>
    </location>
</feature>
<dbReference type="InterPro" id="IPR000433">
    <property type="entry name" value="Znf_ZZ"/>
</dbReference>
<feature type="region of interest" description="Disordered" evidence="5">
    <location>
        <begin position="99"/>
        <end position="137"/>
    </location>
</feature>
<reference evidence="7" key="1">
    <citation type="journal article" date="2020" name="Stud. Mycol.">
        <title>101 Dothideomycetes genomes: a test case for predicting lifestyles and emergence of pathogens.</title>
        <authorList>
            <person name="Haridas S."/>
            <person name="Albert R."/>
            <person name="Binder M."/>
            <person name="Bloem J."/>
            <person name="Labutti K."/>
            <person name="Salamov A."/>
            <person name="Andreopoulos B."/>
            <person name="Baker S."/>
            <person name="Barry K."/>
            <person name="Bills G."/>
            <person name="Bluhm B."/>
            <person name="Cannon C."/>
            <person name="Castanera R."/>
            <person name="Culley D."/>
            <person name="Daum C."/>
            <person name="Ezra D."/>
            <person name="Gonzalez J."/>
            <person name="Henrissat B."/>
            <person name="Kuo A."/>
            <person name="Liang C."/>
            <person name="Lipzen A."/>
            <person name="Lutzoni F."/>
            <person name="Magnuson J."/>
            <person name="Mondo S."/>
            <person name="Nolan M."/>
            <person name="Ohm R."/>
            <person name="Pangilinan J."/>
            <person name="Park H.-J."/>
            <person name="Ramirez L."/>
            <person name="Alfaro M."/>
            <person name="Sun H."/>
            <person name="Tritt A."/>
            <person name="Yoshinaga Y."/>
            <person name="Zwiers L.-H."/>
            <person name="Turgeon B."/>
            <person name="Goodwin S."/>
            <person name="Spatafora J."/>
            <person name="Crous P."/>
            <person name="Grigoriev I."/>
        </authorList>
    </citation>
    <scope>NUCLEOTIDE SEQUENCE</scope>
    <source>
        <strain evidence="7">CBS 675.92</strain>
    </source>
</reference>
<feature type="compositionally biased region" description="Basic and acidic residues" evidence="5">
    <location>
        <begin position="282"/>
        <end position="305"/>
    </location>
</feature>
<keyword evidence="2 4" id="KW-0863">Zinc-finger</keyword>
<accession>A0A6A5U024</accession>
<gene>
    <name evidence="7" type="ORF">CC80DRAFT_503025</name>
</gene>
<dbReference type="Pfam" id="PF00569">
    <property type="entry name" value="ZZ"/>
    <property type="match status" value="2"/>
</dbReference>
<keyword evidence="8" id="KW-1185">Reference proteome</keyword>
<evidence type="ECO:0000259" key="6">
    <source>
        <dbReference type="PROSITE" id="PS50135"/>
    </source>
</evidence>
<dbReference type="OrthoDB" id="661148at2759"/>
<evidence type="ECO:0000256" key="5">
    <source>
        <dbReference type="SAM" id="MobiDB-lite"/>
    </source>
</evidence>